<evidence type="ECO:0000259" key="2">
    <source>
        <dbReference type="Pfam" id="PF01958"/>
    </source>
</evidence>
<comment type="similarity">
    <text evidence="1">Belongs to the L-aspartate dehydrogenase family.</text>
</comment>
<feature type="domain" description="Aspartate dehydrogenase" evidence="2">
    <location>
        <begin position="163"/>
        <end position="232"/>
    </location>
</feature>
<name>A0AAE3MX78_9HYPH</name>
<dbReference type="PANTHER" id="PTHR31873">
    <property type="entry name" value="L-ASPARTATE DEHYDROGENASE-RELATED"/>
    <property type="match status" value="1"/>
</dbReference>
<organism evidence="4 5">
    <name type="scientific">Ectorhizobium quercum</name>
    <dbReference type="NCBI Taxonomy" id="2965071"/>
    <lineage>
        <taxon>Bacteria</taxon>
        <taxon>Pseudomonadati</taxon>
        <taxon>Pseudomonadota</taxon>
        <taxon>Alphaproteobacteria</taxon>
        <taxon>Hyphomicrobiales</taxon>
        <taxon>Rhizobiaceae</taxon>
        <taxon>Ectorhizobium</taxon>
    </lineage>
</organism>
<dbReference type="GO" id="GO:0009435">
    <property type="term" value="P:NAD+ biosynthetic process"/>
    <property type="evidence" value="ECO:0007669"/>
    <property type="project" value="InterPro"/>
</dbReference>
<evidence type="ECO:0000313" key="5">
    <source>
        <dbReference type="Proteomes" id="UP001208771"/>
    </source>
</evidence>
<gene>
    <name evidence="4" type="ORF">NOF55_02370</name>
</gene>
<reference evidence="4" key="1">
    <citation type="submission" date="2022-07" db="EMBL/GenBank/DDBJ databases">
        <title>Ectorhizobium quercum gen.nov., sp. nov.</title>
        <authorList>
            <person name="Ma T."/>
            <person name="Li Y."/>
        </authorList>
    </citation>
    <scope>NUCLEOTIDE SEQUENCE</scope>
    <source>
        <strain evidence="4">BDR2-2</strain>
    </source>
</reference>
<dbReference type="InterPro" id="IPR036291">
    <property type="entry name" value="NAD(P)-bd_dom_sf"/>
</dbReference>
<dbReference type="Gene3D" id="3.40.50.720">
    <property type="entry name" value="NAD(P)-binding Rossmann-like Domain"/>
    <property type="match status" value="1"/>
</dbReference>
<dbReference type="RefSeq" id="WP_306409703.1">
    <property type="nucleotide sequence ID" value="NZ_JANFPI010000001.1"/>
</dbReference>
<evidence type="ECO:0000256" key="1">
    <source>
        <dbReference type="ARBA" id="ARBA00008331"/>
    </source>
</evidence>
<evidence type="ECO:0000313" key="4">
    <source>
        <dbReference type="EMBL" id="MCX8995941.1"/>
    </source>
</evidence>
<dbReference type="PANTHER" id="PTHR31873:SF6">
    <property type="entry name" value="ASPARTATE DEHYDROGENASE DOMAIN-CONTAINING PROTEIN"/>
    <property type="match status" value="1"/>
</dbReference>
<dbReference type="Pfam" id="PF01958">
    <property type="entry name" value="Asp_DH_C"/>
    <property type="match status" value="1"/>
</dbReference>
<dbReference type="SUPFAM" id="SSF51735">
    <property type="entry name" value="NAD(P)-binding Rossmann-fold domains"/>
    <property type="match status" value="1"/>
</dbReference>
<evidence type="ECO:0000259" key="3">
    <source>
        <dbReference type="Pfam" id="PF03447"/>
    </source>
</evidence>
<dbReference type="Pfam" id="PF03447">
    <property type="entry name" value="NAD_binding_3"/>
    <property type="match status" value="1"/>
</dbReference>
<dbReference type="GO" id="GO:0033735">
    <property type="term" value="F:aspartate dehydrogenase [NAD(P)+] activity"/>
    <property type="evidence" value="ECO:0007669"/>
    <property type="project" value="InterPro"/>
</dbReference>
<dbReference type="EMBL" id="JANFPI010000001">
    <property type="protein sequence ID" value="MCX8995941.1"/>
    <property type="molecule type" value="Genomic_DNA"/>
</dbReference>
<dbReference type="AlphaFoldDB" id="A0AAE3MX78"/>
<dbReference type="Proteomes" id="UP001208771">
    <property type="component" value="Unassembled WGS sequence"/>
</dbReference>
<sequence>MSGIKRRLPKIGIIGGGTIAGAIVEHVQGAGLADVEYVLVSSLGKPRGMQLPAGILLDDVEEALGRDVDLVVEAAMPDVLASLAPRILRRSSLCGFSCTALADPSTEAAIQEAATAAGFRYYVPHGAILALDGLADGREVIDTVVITTTKSGKSFGLAEDVSGVVFEGSAREACRLFPRNVNVHAAVSLAGIGFDRTQSRIVAVPGKAAMEHRIEIKGKGLEWDLRVSSQSLGGVTGSYTPVSAAGSVKRILAGAGVGIA</sequence>
<dbReference type="GO" id="GO:0050661">
    <property type="term" value="F:NADP binding"/>
    <property type="evidence" value="ECO:0007669"/>
    <property type="project" value="InterPro"/>
</dbReference>
<comment type="caution">
    <text evidence="4">The sequence shown here is derived from an EMBL/GenBank/DDBJ whole genome shotgun (WGS) entry which is preliminary data.</text>
</comment>
<dbReference type="SUPFAM" id="SSF55347">
    <property type="entry name" value="Glyceraldehyde-3-phosphate dehydrogenase-like, C-terminal domain"/>
    <property type="match status" value="1"/>
</dbReference>
<dbReference type="InterPro" id="IPR005106">
    <property type="entry name" value="Asp/hSer_DH_NAD-bd"/>
</dbReference>
<proteinExistence type="inferred from homology"/>
<keyword evidence="5" id="KW-1185">Reference proteome</keyword>
<accession>A0AAE3MX78</accession>
<protein>
    <submittedName>
        <fullName evidence="4">DUF108 domain-containing protein</fullName>
    </submittedName>
</protein>
<dbReference type="InterPro" id="IPR002811">
    <property type="entry name" value="Asp_DH"/>
</dbReference>
<dbReference type="Gene3D" id="3.30.360.10">
    <property type="entry name" value="Dihydrodipicolinate Reductase, domain 2"/>
    <property type="match status" value="1"/>
</dbReference>
<feature type="domain" description="Aspartate/homoserine dehydrogenase NAD-binding" evidence="3">
    <location>
        <begin position="15"/>
        <end position="124"/>
    </location>
</feature>